<dbReference type="InterPro" id="IPR000791">
    <property type="entry name" value="Gpr1/Fun34/SatP-like"/>
</dbReference>
<sequence>MDVKLGNPAPLGLFAFASTTWLLSMVNSGLADEKGITMVLAMALVFGGAVQAIAGIIAFARGNTFPGVAFLAYGAFWISFATYAKILGGGAPASFVGWWLLVWGVFSFYMWIATFRHNTALQLTFLALWITFLLLAGADLLGMPILHTAGGYLGLVTAALAAYLSAAEIINGDFGREVLPVGPYAA</sequence>
<feature type="transmembrane region" description="Helical" evidence="6">
    <location>
        <begin position="41"/>
        <end position="60"/>
    </location>
</feature>
<protein>
    <submittedName>
        <fullName evidence="7">Uncharacterized protein</fullName>
    </submittedName>
</protein>
<evidence type="ECO:0000256" key="1">
    <source>
        <dbReference type="ARBA" id="ARBA00004141"/>
    </source>
</evidence>
<accession>A0A366F956</accession>
<dbReference type="InterPro" id="IPR047622">
    <property type="entry name" value="GPR1_FUN34_YAAH"/>
</dbReference>
<proteinExistence type="inferred from homology"/>
<evidence type="ECO:0000256" key="3">
    <source>
        <dbReference type="ARBA" id="ARBA00022692"/>
    </source>
</evidence>
<gene>
    <name evidence="7" type="ORF">DFR50_11778</name>
</gene>
<dbReference type="PROSITE" id="PS01114">
    <property type="entry name" value="GPR1_FUN34_YAAH"/>
    <property type="match status" value="1"/>
</dbReference>
<dbReference type="NCBIfam" id="NF038013">
    <property type="entry name" value="AceTr_1"/>
    <property type="match status" value="1"/>
</dbReference>
<evidence type="ECO:0000256" key="2">
    <source>
        <dbReference type="ARBA" id="ARBA00005587"/>
    </source>
</evidence>
<feature type="transmembrane region" description="Helical" evidence="6">
    <location>
        <begin position="96"/>
        <end position="113"/>
    </location>
</feature>
<keyword evidence="5 6" id="KW-0472">Membrane</keyword>
<dbReference type="OrthoDB" id="9787939at2"/>
<dbReference type="AlphaFoldDB" id="A0A366F956"/>
<dbReference type="GO" id="GO:0071422">
    <property type="term" value="P:succinate transmembrane transport"/>
    <property type="evidence" value="ECO:0007669"/>
    <property type="project" value="TreeGrafter"/>
</dbReference>
<dbReference type="GO" id="GO:0005886">
    <property type="term" value="C:plasma membrane"/>
    <property type="evidence" value="ECO:0007669"/>
    <property type="project" value="TreeGrafter"/>
</dbReference>
<name>A0A366F956_9HYPH</name>
<evidence type="ECO:0000256" key="5">
    <source>
        <dbReference type="ARBA" id="ARBA00023136"/>
    </source>
</evidence>
<comment type="caution">
    <text evidence="7">The sequence shown here is derived from an EMBL/GenBank/DDBJ whole genome shotgun (WGS) entry which is preliminary data.</text>
</comment>
<feature type="transmembrane region" description="Helical" evidence="6">
    <location>
        <begin position="152"/>
        <end position="170"/>
    </location>
</feature>
<keyword evidence="4 6" id="KW-1133">Transmembrane helix</keyword>
<comment type="similarity">
    <text evidence="2">Belongs to the acetate uptake transporter (AceTr) (TC 2.A.96) family.</text>
</comment>
<evidence type="ECO:0000313" key="8">
    <source>
        <dbReference type="Proteomes" id="UP000253529"/>
    </source>
</evidence>
<keyword evidence="8" id="KW-1185">Reference proteome</keyword>
<evidence type="ECO:0000313" key="7">
    <source>
        <dbReference type="EMBL" id="RBP11192.1"/>
    </source>
</evidence>
<keyword evidence="3 6" id="KW-0812">Transmembrane</keyword>
<feature type="transmembrane region" description="Helical" evidence="6">
    <location>
        <begin position="125"/>
        <end position="146"/>
    </location>
</feature>
<dbReference type="Pfam" id="PF01184">
    <property type="entry name" value="Gpr1_Fun34_YaaH"/>
    <property type="match status" value="1"/>
</dbReference>
<dbReference type="EMBL" id="QNRK01000017">
    <property type="protein sequence ID" value="RBP11192.1"/>
    <property type="molecule type" value="Genomic_DNA"/>
</dbReference>
<dbReference type="RefSeq" id="WP_113890290.1">
    <property type="nucleotide sequence ID" value="NZ_QNRK01000017.1"/>
</dbReference>
<evidence type="ECO:0000256" key="4">
    <source>
        <dbReference type="ARBA" id="ARBA00022989"/>
    </source>
</evidence>
<dbReference type="PANTHER" id="PTHR30178:SF3">
    <property type="entry name" value="SUCCINATE-ACETATE_PROTON SYMPORTER SATP"/>
    <property type="match status" value="1"/>
</dbReference>
<evidence type="ECO:0000256" key="6">
    <source>
        <dbReference type="SAM" id="Phobius"/>
    </source>
</evidence>
<feature type="transmembrane region" description="Helical" evidence="6">
    <location>
        <begin position="67"/>
        <end position="84"/>
    </location>
</feature>
<organism evidence="7 8">
    <name type="scientific">Roseiarcus fermentans</name>
    <dbReference type="NCBI Taxonomy" id="1473586"/>
    <lineage>
        <taxon>Bacteria</taxon>
        <taxon>Pseudomonadati</taxon>
        <taxon>Pseudomonadota</taxon>
        <taxon>Alphaproteobacteria</taxon>
        <taxon>Hyphomicrobiales</taxon>
        <taxon>Roseiarcaceae</taxon>
        <taxon>Roseiarcus</taxon>
    </lineage>
</organism>
<dbReference type="PANTHER" id="PTHR30178">
    <property type="entry name" value="INNER MEMBRANE PROTEIN YAAH"/>
    <property type="match status" value="1"/>
</dbReference>
<dbReference type="GO" id="GO:0015360">
    <property type="term" value="F:acetate:proton symporter activity"/>
    <property type="evidence" value="ECO:0007669"/>
    <property type="project" value="TreeGrafter"/>
</dbReference>
<dbReference type="Proteomes" id="UP000253529">
    <property type="component" value="Unassembled WGS sequence"/>
</dbReference>
<reference evidence="7 8" key="1">
    <citation type="submission" date="2018-06" db="EMBL/GenBank/DDBJ databases">
        <title>Genomic Encyclopedia of Type Strains, Phase IV (KMG-IV): sequencing the most valuable type-strain genomes for metagenomic binning, comparative biology and taxonomic classification.</title>
        <authorList>
            <person name="Goeker M."/>
        </authorList>
    </citation>
    <scope>NUCLEOTIDE SEQUENCE [LARGE SCALE GENOMIC DNA]</scope>
    <source>
        <strain evidence="7 8">DSM 24875</strain>
    </source>
</reference>
<dbReference type="InterPro" id="IPR047623">
    <property type="entry name" value="SatP"/>
</dbReference>
<comment type="subcellular location">
    <subcellularLocation>
        <location evidence="1">Membrane</location>
        <topology evidence="1">Multi-pass membrane protein</topology>
    </subcellularLocation>
</comment>